<comment type="caution">
    <text evidence="3">The sequence shown here is derived from an EMBL/GenBank/DDBJ whole genome shotgun (WGS) entry which is preliminary data.</text>
</comment>
<sequence>MTKADAPGARGERRRFVVHQHATGFQLELRLEIGGTLVSWSIPDAPSADPGEKLLAIRSADQPLDLAADARGRFDTGTFVHRSPSTPEQGLADGTLRIWLDGERLRGAYTLTRTRAGESQEQWLLVSRSGEGADDQRTAALSGGDSG</sequence>
<dbReference type="EMBL" id="PVNH01000009">
    <property type="protein sequence ID" value="PRX45372.1"/>
    <property type="molecule type" value="Genomic_DNA"/>
</dbReference>
<evidence type="ECO:0000259" key="2">
    <source>
        <dbReference type="Pfam" id="PF13298"/>
    </source>
</evidence>
<feature type="region of interest" description="Disordered" evidence="1">
    <location>
        <begin position="127"/>
        <end position="147"/>
    </location>
</feature>
<protein>
    <submittedName>
        <fullName evidence="3">DNA ligase D-like protein (Predicted 3'-phosphoesterase)</fullName>
    </submittedName>
</protein>
<evidence type="ECO:0000313" key="4">
    <source>
        <dbReference type="Proteomes" id="UP000238362"/>
    </source>
</evidence>
<dbReference type="Pfam" id="PF13298">
    <property type="entry name" value="LigD_N"/>
    <property type="match status" value="1"/>
</dbReference>
<keyword evidence="4" id="KW-1185">Reference proteome</keyword>
<keyword evidence="3" id="KW-0436">Ligase</keyword>
<name>A0A2T0LQ36_9PSEU</name>
<dbReference type="RefSeq" id="WP_106180591.1">
    <property type="nucleotide sequence ID" value="NZ_PVNH01000009.1"/>
</dbReference>
<dbReference type="OrthoDB" id="9802472at2"/>
<feature type="domain" description="DNA ligase D 3'-phosphoesterase" evidence="2">
    <location>
        <begin position="21"/>
        <end position="113"/>
    </location>
</feature>
<dbReference type="Proteomes" id="UP000238362">
    <property type="component" value="Unassembled WGS sequence"/>
</dbReference>
<dbReference type="InterPro" id="IPR014144">
    <property type="entry name" value="LigD_PE_domain"/>
</dbReference>
<evidence type="ECO:0000313" key="3">
    <source>
        <dbReference type="EMBL" id="PRX45372.1"/>
    </source>
</evidence>
<proteinExistence type="predicted"/>
<reference evidence="3 4" key="1">
    <citation type="submission" date="2018-03" db="EMBL/GenBank/DDBJ databases">
        <title>Genomic Encyclopedia of Type Strains, Phase III (KMG-III): the genomes of soil and plant-associated and newly described type strains.</title>
        <authorList>
            <person name="Whitman W."/>
        </authorList>
    </citation>
    <scope>NUCLEOTIDE SEQUENCE [LARGE SCALE GENOMIC DNA]</scope>
    <source>
        <strain evidence="3 4">CGMCC 4.7125</strain>
    </source>
</reference>
<dbReference type="AlphaFoldDB" id="A0A2T0LQ36"/>
<evidence type="ECO:0000256" key="1">
    <source>
        <dbReference type="SAM" id="MobiDB-lite"/>
    </source>
</evidence>
<organism evidence="3 4">
    <name type="scientific">Prauserella shujinwangii</name>
    <dbReference type="NCBI Taxonomy" id="1453103"/>
    <lineage>
        <taxon>Bacteria</taxon>
        <taxon>Bacillati</taxon>
        <taxon>Actinomycetota</taxon>
        <taxon>Actinomycetes</taxon>
        <taxon>Pseudonocardiales</taxon>
        <taxon>Pseudonocardiaceae</taxon>
        <taxon>Prauserella</taxon>
    </lineage>
</organism>
<gene>
    <name evidence="3" type="ORF">B0I33_10933</name>
</gene>
<dbReference type="GO" id="GO:0016874">
    <property type="term" value="F:ligase activity"/>
    <property type="evidence" value="ECO:0007669"/>
    <property type="project" value="UniProtKB-KW"/>
</dbReference>
<accession>A0A2T0LQ36</accession>